<evidence type="ECO:0000256" key="4">
    <source>
        <dbReference type="ARBA" id="ARBA00023242"/>
    </source>
</evidence>
<dbReference type="GO" id="GO:0000976">
    <property type="term" value="F:transcription cis-regulatory region binding"/>
    <property type="evidence" value="ECO:0007669"/>
    <property type="project" value="TreeGrafter"/>
</dbReference>
<sequence length="390" mass="43804">MSRTWLVNCRAIAKKVRNAGQSSDQQLKDCGANRECPNCHSQIDNSDVSNEWPGLPAGVKFDPSDLELLEHLVAKSGVGNSKPHMFIDEFIPTLEGEQGICYSHPKNLPGVKKDGSSVHFFHKTSNAYATGQRKRRKIQYQHSLNEEHVRWHKTGKTKHMKENGVQKGCKKIMVLYKSSKKGSKPDKSNKSKWVMHQYHLGNEEDEKEGEYVVSKIFYQQEKQPEKSDNCPPIIENPNSLTPRTSPRTPNTNPPNPPRPGKSVKQDGVADHNTLESSVQEPVDVAESFQVPAPDVQNDDQLDYLTWFSGESQAIENSDLDSIEDSLLCKEEINYSAAFNNSGINNTRGNNSAPCGISDLENLDFDTPPDFNLSDFQFGSQEGILDWLDRF</sequence>
<dbReference type="GO" id="GO:0003700">
    <property type="term" value="F:DNA-binding transcription factor activity"/>
    <property type="evidence" value="ECO:0007669"/>
    <property type="project" value="InterPro"/>
</dbReference>
<reference evidence="7" key="1">
    <citation type="journal article" date="2023" name="Plant J.">
        <title>Genome sequences and population genomics provide insights into the demographic history, inbreeding, and mutation load of two 'living fossil' tree species of Dipteronia.</title>
        <authorList>
            <person name="Feng Y."/>
            <person name="Comes H.P."/>
            <person name="Chen J."/>
            <person name="Zhu S."/>
            <person name="Lu R."/>
            <person name="Zhang X."/>
            <person name="Li P."/>
            <person name="Qiu J."/>
            <person name="Olsen K.M."/>
            <person name="Qiu Y."/>
        </authorList>
    </citation>
    <scope>NUCLEOTIDE SEQUENCE</scope>
    <source>
        <strain evidence="7">NBL</strain>
    </source>
</reference>
<evidence type="ECO:0000256" key="5">
    <source>
        <dbReference type="SAM" id="MobiDB-lite"/>
    </source>
</evidence>
<feature type="domain" description="NAC" evidence="6">
    <location>
        <begin position="55"/>
        <end position="219"/>
    </location>
</feature>
<evidence type="ECO:0000313" key="7">
    <source>
        <dbReference type="EMBL" id="KAK3183655.1"/>
    </source>
</evidence>
<evidence type="ECO:0000259" key="6">
    <source>
        <dbReference type="PROSITE" id="PS51005"/>
    </source>
</evidence>
<comment type="caution">
    <text evidence="7">The sequence shown here is derived from an EMBL/GenBank/DDBJ whole genome shotgun (WGS) entry which is preliminary data.</text>
</comment>
<dbReference type="Proteomes" id="UP001281410">
    <property type="component" value="Unassembled WGS sequence"/>
</dbReference>
<evidence type="ECO:0000256" key="2">
    <source>
        <dbReference type="ARBA" id="ARBA00023125"/>
    </source>
</evidence>
<dbReference type="PROSITE" id="PS51005">
    <property type="entry name" value="NAC"/>
    <property type="match status" value="1"/>
</dbReference>
<dbReference type="GO" id="GO:0005634">
    <property type="term" value="C:nucleus"/>
    <property type="evidence" value="ECO:0007669"/>
    <property type="project" value="TreeGrafter"/>
</dbReference>
<protein>
    <recommendedName>
        <fullName evidence="6">NAC domain-containing protein</fullName>
    </recommendedName>
</protein>
<keyword evidence="2" id="KW-0238">DNA-binding</keyword>
<dbReference type="InterPro" id="IPR003441">
    <property type="entry name" value="NAC-dom"/>
</dbReference>
<keyword evidence="8" id="KW-1185">Reference proteome</keyword>
<keyword evidence="1" id="KW-0805">Transcription regulation</keyword>
<dbReference type="SUPFAM" id="SSF101941">
    <property type="entry name" value="NAC domain"/>
    <property type="match status" value="1"/>
</dbReference>
<proteinExistence type="predicted"/>
<dbReference type="PANTHER" id="PTHR31079:SF2">
    <property type="entry name" value="NAC DOMAIN CONTAINING PROTEIN 44-RELATED"/>
    <property type="match status" value="1"/>
</dbReference>
<accession>A0AAD9ZKL2</accession>
<dbReference type="Gene3D" id="2.170.150.80">
    <property type="entry name" value="NAC domain"/>
    <property type="match status" value="1"/>
</dbReference>
<dbReference type="InterPro" id="IPR044799">
    <property type="entry name" value="SOG1-like"/>
</dbReference>
<organism evidence="7 8">
    <name type="scientific">Dipteronia sinensis</name>
    <dbReference type="NCBI Taxonomy" id="43782"/>
    <lineage>
        <taxon>Eukaryota</taxon>
        <taxon>Viridiplantae</taxon>
        <taxon>Streptophyta</taxon>
        <taxon>Embryophyta</taxon>
        <taxon>Tracheophyta</taxon>
        <taxon>Spermatophyta</taxon>
        <taxon>Magnoliopsida</taxon>
        <taxon>eudicotyledons</taxon>
        <taxon>Gunneridae</taxon>
        <taxon>Pentapetalae</taxon>
        <taxon>rosids</taxon>
        <taxon>malvids</taxon>
        <taxon>Sapindales</taxon>
        <taxon>Sapindaceae</taxon>
        <taxon>Hippocastanoideae</taxon>
        <taxon>Acereae</taxon>
        <taxon>Dipteronia</taxon>
    </lineage>
</organism>
<gene>
    <name evidence="7" type="ORF">Dsin_030941</name>
</gene>
<dbReference type="AlphaFoldDB" id="A0AAD9ZKL2"/>
<dbReference type="Pfam" id="PF02365">
    <property type="entry name" value="NAM"/>
    <property type="match status" value="1"/>
</dbReference>
<evidence type="ECO:0000256" key="1">
    <source>
        <dbReference type="ARBA" id="ARBA00023015"/>
    </source>
</evidence>
<name>A0AAD9ZKL2_9ROSI</name>
<evidence type="ECO:0000256" key="3">
    <source>
        <dbReference type="ARBA" id="ARBA00023163"/>
    </source>
</evidence>
<feature type="region of interest" description="Disordered" evidence="5">
    <location>
        <begin position="220"/>
        <end position="267"/>
    </location>
</feature>
<keyword evidence="4" id="KW-0539">Nucleus</keyword>
<dbReference type="PANTHER" id="PTHR31079">
    <property type="entry name" value="NAC DOMAIN-CONTAINING PROTEIN 73"/>
    <property type="match status" value="1"/>
</dbReference>
<keyword evidence="3" id="KW-0804">Transcription</keyword>
<dbReference type="EMBL" id="JANJYJ010000010">
    <property type="protein sequence ID" value="KAK3183655.1"/>
    <property type="molecule type" value="Genomic_DNA"/>
</dbReference>
<feature type="compositionally biased region" description="Low complexity" evidence="5">
    <location>
        <begin position="237"/>
        <end position="250"/>
    </location>
</feature>
<dbReference type="FunFam" id="2.170.150.80:FF:000009">
    <property type="entry name" value="NAC domain-containing protein 8"/>
    <property type="match status" value="1"/>
</dbReference>
<evidence type="ECO:0000313" key="8">
    <source>
        <dbReference type="Proteomes" id="UP001281410"/>
    </source>
</evidence>
<dbReference type="InterPro" id="IPR036093">
    <property type="entry name" value="NAC_dom_sf"/>
</dbReference>